<evidence type="ECO:0000256" key="9">
    <source>
        <dbReference type="ARBA" id="ARBA00023002"/>
    </source>
</evidence>
<dbReference type="GO" id="GO:0004497">
    <property type="term" value="F:monooxygenase activity"/>
    <property type="evidence" value="ECO:0007669"/>
    <property type="project" value="UniProtKB-KW"/>
</dbReference>
<dbReference type="SUPFAM" id="SSF48264">
    <property type="entry name" value="Cytochrome P450"/>
    <property type="match status" value="1"/>
</dbReference>
<organism evidence="16 18">
    <name type="scientific">Paramarasmius palmivorus</name>
    <dbReference type="NCBI Taxonomy" id="297713"/>
    <lineage>
        <taxon>Eukaryota</taxon>
        <taxon>Fungi</taxon>
        <taxon>Dikarya</taxon>
        <taxon>Basidiomycota</taxon>
        <taxon>Agaricomycotina</taxon>
        <taxon>Agaricomycetes</taxon>
        <taxon>Agaricomycetidae</taxon>
        <taxon>Agaricales</taxon>
        <taxon>Marasmiineae</taxon>
        <taxon>Marasmiaceae</taxon>
        <taxon>Paramarasmius</taxon>
    </lineage>
</organism>
<keyword evidence="18" id="KW-1185">Reference proteome</keyword>
<dbReference type="Pfam" id="PF00067">
    <property type="entry name" value="p450"/>
    <property type="match status" value="1"/>
</dbReference>
<comment type="cofactor">
    <cofactor evidence="1 13">
        <name>heme</name>
        <dbReference type="ChEBI" id="CHEBI:30413"/>
    </cofactor>
</comment>
<dbReference type="GO" id="GO:0016020">
    <property type="term" value="C:membrane"/>
    <property type="evidence" value="ECO:0007669"/>
    <property type="project" value="UniProtKB-SubCell"/>
</dbReference>
<evidence type="ECO:0000256" key="1">
    <source>
        <dbReference type="ARBA" id="ARBA00001971"/>
    </source>
</evidence>
<dbReference type="AlphaFoldDB" id="A0AAW0BW26"/>
<evidence type="ECO:0000256" key="3">
    <source>
        <dbReference type="ARBA" id="ARBA00004721"/>
    </source>
</evidence>
<dbReference type="InterPro" id="IPR050121">
    <property type="entry name" value="Cytochrome_P450_monoxygenase"/>
</dbReference>
<keyword evidence="6 15" id="KW-0812">Transmembrane</keyword>
<evidence type="ECO:0000256" key="13">
    <source>
        <dbReference type="PIRSR" id="PIRSR602401-1"/>
    </source>
</evidence>
<dbReference type="EMBL" id="JAYKXP010000040">
    <property type="protein sequence ID" value="KAK7039064.1"/>
    <property type="molecule type" value="Genomic_DNA"/>
</dbReference>
<evidence type="ECO:0000256" key="12">
    <source>
        <dbReference type="ARBA" id="ARBA00023136"/>
    </source>
</evidence>
<evidence type="ECO:0000256" key="2">
    <source>
        <dbReference type="ARBA" id="ARBA00004370"/>
    </source>
</evidence>
<evidence type="ECO:0000313" key="18">
    <source>
        <dbReference type="Proteomes" id="UP001383192"/>
    </source>
</evidence>
<evidence type="ECO:0000256" key="14">
    <source>
        <dbReference type="RuleBase" id="RU000461"/>
    </source>
</evidence>
<keyword evidence="5 13" id="KW-0349">Heme</keyword>
<evidence type="ECO:0000256" key="8">
    <source>
        <dbReference type="ARBA" id="ARBA00022989"/>
    </source>
</evidence>
<reference evidence="16 18" key="1">
    <citation type="submission" date="2024-01" db="EMBL/GenBank/DDBJ databases">
        <title>A draft genome for a cacao thread blight-causing isolate of Paramarasmius palmivorus.</title>
        <authorList>
            <person name="Baruah I.K."/>
            <person name="Bukari Y."/>
            <person name="Amoako-Attah I."/>
            <person name="Meinhardt L.W."/>
            <person name="Bailey B.A."/>
            <person name="Cohen S.P."/>
        </authorList>
    </citation>
    <scope>NUCLEOTIDE SEQUENCE [LARGE SCALE GENOMIC DNA]</scope>
    <source>
        <strain evidence="16 18">GH-12</strain>
    </source>
</reference>
<keyword evidence="8 15" id="KW-1133">Transmembrane helix</keyword>
<dbReference type="PANTHER" id="PTHR24305">
    <property type="entry name" value="CYTOCHROME P450"/>
    <property type="match status" value="1"/>
</dbReference>
<gene>
    <name evidence="17" type="ORF">VNI00_010221</name>
    <name evidence="16" type="ORF">VNI00_013777</name>
</gene>
<dbReference type="Proteomes" id="UP001383192">
    <property type="component" value="Unassembled WGS sequence"/>
</dbReference>
<keyword evidence="11 14" id="KW-0503">Monooxygenase</keyword>
<comment type="subcellular location">
    <subcellularLocation>
        <location evidence="2">Membrane</location>
    </subcellularLocation>
</comment>
<dbReference type="PRINTS" id="PR00385">
    <property type="entry name" value="P450"/>
</dbReference>
<dbReference type="EMBL" id="JAYKXP010000072">
    <property type="protein sequence ID" value="KAK7030993.1"/>
    <property type="molecule type" value="Genomic_DNA"/>
</dbReference>
<evidence type="ECO:0000256" key="6">
    <source>
        <dbReference type="ARBA" id="ARBA00022692"/>
    </source>
</evidence>
<evidence type="ECO:0000256" key="15">
    <source>
        <dbReference type="SAM" id="Phobius"/>
    </source>
</evidence>
<dbReference type="GO" id="GO:0005506">
    <property type="term" value="F:iron ion binding"/>
    <property type="evidence" value="ECO:0007669"/>
    <property type="project" value="InterPro"/>
</dbReference>
<feature type="transmembrane region" description="Helical" evidence="15">
    <location>
        <begin position="6"/>
        <end position="24"/>
    </location>
</feature>
<accession>A0AAW0BW26</accession>
<dbReference type="Gene3D" id="1.10.630.10">
    <property type="entry name" value="Cytochrome P450"/>
    <property type="match status" value="1"/>
</dbReference>
<keyword evidence="7 13" id="KW-0479">Metal-binding</keyword>
<sequence>MGLTYVDIGAAGVALLSFLLLYLLNRNKRLDFLNGPEGEGYLLGVEYLLQNEEHIGDLTFCWIKSFGPTYRQPGSFGQPKLVTADPRAIHHILHANVNEYPGARDIRRIFELLFGRGVLWAVGEEHRRHRRVLSPAFSINHLKSFGMLFEGHVAKLSEKWNAELAKGVDKFDVIPWLQKVTLDIIGESSFNYHFGAVENKPNELTKVLKDLDQLGGALPSRAQVLALCMLQYIPSWFSAWQNRYFPTAVEEIAKRYLKVSNEKAREVLHESGLLFEMNNEAEELLLTGKDRDVLSVLVKANRAEDPRNRLTEDEVLSQISTLIHAGHHTTGYSIVWTLYELSCHPEDQERVYKEVKERSDSSYESLEWLGCCVKEALRLHPVIPTLIRESAVYDSIPLEIPVIGSSGKEVTEVPVIPGQRIIIDIASYNRLESVWGPDANEWNPARFLKENDLQRDISVGMTGNILNFSGGPKGCVGFRFALMEIHALLDGFIERFEFRVPKGMEIRRANMGMMLPISEIEGEKVRPGLILDVKARV</sequence>
<evidence type="ECO:0000313" key="17">
    <source>
        <dbReference type="EMBL" id="KAK7039064.1"/>
    </source>
</evidence>
<evidence type="ECO:0008006" key="19">
    <source>
        <dbReference type="Google" id="ProtNLM"/>
    </source>
</evidence>
<evidence type="ECO:0000256" key="4">
    <source>
        <dbReference type="ARBA" id="ARBA00010617"/>
    </source>
</evidence>
<comment type="similarity">
    <text evidence="4 14">Belongs to the cytochrome P450 family.</text>
</comment>
<dbReference type="InterPro" id="IPR001128">
    <property type="entry name" value="Cyt_P450"/>
</dbReference>
<dbReference type="GO" id="GO:0016705">
    <property type="term" value="F:oxidoreductase activity, acting on paired donors, with incorporation or reduction of molecular oxygen"/>
    <property type="evidence" value="ECO:0007669"/>
    <property type="project" value="InterPro"/>
</dbReference>
<keyword evidence="10 13" id="KW-0408">Iron</keyword>
<evidence type="ECO:0000256" key="11">
    <source>
        <dbReference type="ARBA" id="ARBA00023033"/>
    </source>
</evidence>
<evidence type="ECO:0000313" key="16">
    <source>
        <dbReference type="EMBL" id="KAK7030993.1"/>
    </source>
</evidence>
<dbReference type="InterPro" id="IPR017972">
    <property type="entry name" value="Cyt_P450_CS"/>
</dbReference>
<keyword evidence="9 14" id="KW-0560">Oxidoreductase</keyword>
<feature type="binding site" description="axial binding residue" evidence="13">
    <location>
        <position position="475"/>
    </location>
    <ligand>
        <name>heme</name>
        <dbReference type="ChEBI" id="CHEBI:30413"/>
    </ligand>
    <ligandPart>
        <name>Fe</name>
        <dbReference type="ChEBI" id="CHEBI:18248"/>
    </ligandPart>
</feature>
<dbReference type="PROSITE" id="PS00086">
    <property type="entry name" value="CYTOCHROME_P450"/>
    <property type="match status" value="1"/>
</dbReference>
<dbReference type="InterPro" id="IPR036396">
    <property type="entry name" value="Cyt_P450_sf"/>
</dbReference>
<comment type="pathway">
    <text evidence="3">Secondary metabolite biosynthesis; terpenoid biosynthesis.</text>
</comment>
<comment type="caution">
    <text evidence="16">The sequence shown here is derived from an EMBL/GenBank/DDBJ whole genome shotgun (WGS) entry which is preliminary data.</text>
</comment>
<evidence type="ECO:0000256" key="7">
    <source>
        <dbReference type="ARBA" id="ARBA00022723"/>
    </source>
</evidence>
<proteinExistence type="inferred from homology"/>
<dbReference type="PANTHER" id="PTHR24305:SF166">
    <property type="entry name" value="CYTOCHROME P450 12A4, MITOCHONDRIAL-RELATED"/>
    <property type="match status" value="1"/>
</dbReference>
<dbReference type="InterPro" id="IPR002401">
    <property type="entry name" value="Cyt_P450_E_grp-I"/>
</dbReference>
<dbReference type="GO" id="GO:0020037">
    <property type="term" value="F:heme binding"/>
    <property type="evidence" value="ECO:0007669"/>
    <property type="project" value="InterPro"/>
</dbReference>
<evidence type="ECO:0000256" key="5">
    <source>
        <dbReference type="ARBA" id="ARBA00022617"/>
    </source>
</evidence>
<protein>
    <recommendedName>
        <fullName evidence="19">Cytochrome P450</fullName>
    </recommendedName>
</protein>
<keyword evidence="12 15" id="KW-0472">Membrane</keyword>
<name>A0AAW0BW26_9AGAR</name>
<dbReference type="PRINTS" id="PR00463">
    <property type="entry name" value="EP450I"/>
</dbReference>
<evidence type="ECO:0000256" key="10">
    <source>
        <dbReference type="ARBA" id="ARBA00023004"/>
    </source>
</evidence>